<dbReference type="AlphaFoldDB" id="A0A225DQX4"/>
<protein>
    <recommendedName>
        <fullName evidence="3">Siphovirus Gp157 family protein</fullName>
    </recommendedName>
</protein>
<keyword evidence="2" id="KW-1185">Reference proteome</keyword>
<gene>
    <name evidence="1" type="ORF">FRUB_04112</name>
</gene>
<reference evidence="2" key="1">
    <citation type="submission" date="2017-06" db="EMBL/GenBank/DDBJ databases">
        <title>Genome analysis of Fimbriiglobus ruber SP5, the first member of the order Planctomycetales with confirmed chitinolytic capability.</title>
        <authorList>
            <person name="Ravin N.V."/>
            <person name="Rakitin A.L."/>
            <person name="Ivanova A.A."/>
            <person name="Beletsky A.V."/>
            <person name="Kulichevskaya I.S."/>
            <person name="Mardanov A.V."/>
            <person name="Dedysh S.N."/>
        </authorList>
    </citation>
    <scope>NUCLEOTIDE SEQUENCE [LARGE SCALE GENOMIC DNA]</scope>
    <source>
        <strain evidence="2">SP5</strain>
    </source>
</reference>
<evidence type="ECO:0000313" key="2">
    <source>
        <dbReference type="Proteomes" id="UP000214646"/>
    </source>
</evidence>
<accession>A0A225DQX4</accession>
<dbReference type="EMBL" id="NIDE01000005">
    <property type="protein sequence ID" value="OWK42034.1"/>
    <property type="molecule type" value="Genomic_DNA"/>
</dbReference>
<dbReference type="OrthoDB" id="276769at2"/>
<dbReference type="InterPro" id="IPR008840">
    <property type="entry name" value="Sipho_Gp157"/>
</dbReference>
<organism evidence="1 2">
    <name type="scientific">Fimbriiglobus ruber</name>
    <dbReference type="NCBI Taxonomy" id="1908690"/>
    <lineage>
        <taxon>Bacteria</taxon>
        <taxon>Pseudomonadati</taxon>
        <taxon>Planctomycetota</taxon>
        <taxon>Planctomycetia</taxon>
        <taxon>Gemmatales</taxon>
        <taxon>Gemmataceae</taxon>
        <taxon>Fimbriiglobus</taxon>
    </lineage>
</organism>
<evidence type="ECO:0008006" key="3">
    <source>
        <dbReference type="Google" id="ProtNLM"/>
    </source>
</evidence>
<proteinExistence type="predicted"/>
<evidence type="ECO:0000313" key="1">
    <source>
        <dbReference type="EMBL" id="OWK42034.1"/>
    </source>
</evidence>
<dbReference type="Pfam" id="PF05565">
    <property type="entry name" value="Sipho_Gp157"/>
    <property type="match status" value="1"/>
</dbReference>
<name>A0A225DQX4_9BACT</name>
<dbReference type="Proteomes" id="UP000214646">
    <property type="component" value="Unassembled WGS sequence"/>
</dbReference>
<comment type="caution">
    <text evidence="1">The sequence shown here is derived from an EMBL/GenBank/DDBJ whole genome shotgun (WGS) entry which is preliminary data.</text>
</comment>
<dbReference type="RefSeq" id="WP_088255251.1">
    <property type="nucleotide sequence ID" value="NZ_NIDE01000005.1"/>
</dbReference>
<sequence>MPQGEIDIRAKIRHLRELRYAVESEDFGGLSDGLTGADDFRPLCLELAEEAVEREALADAIEVRIKDLQVRKQRYLAGAEMLRTLILQCMDTRGEKAISSPELTLSVSTRGPDVVVTDEAAVPSRFFAPQPPKLDKKALKDAVLTDGEVIDGVTLGNGKISLTIRRK</sequence>